<sequence length="135" mass="15467">MEEFNMTENNYDATLNTHPTTTLWIENSNEFNTDTLNDISELHAEVKTTDRCLSSFEIKSDSSSPVILAITVKNLQVTHSMNNTDTYPGLKVIEVVFIENSIKKKLLWKFGKTERALPACDHKIFCQILSQRNVR</sequence>
<proteinExistence type="predicted"/>
<name>A0A8X7CP89_9ARAC</name>
<dbReference type="AlphaFoldDB" id="A0A8X7CP89"/>
<protein>
    <submittedName>
        <fullName evidence="1">Uncharacterized protein</fullName>
    </submittedName>
</protein>
<organism evidence="1 2">
    <name type="scientific">Trichonephila inaurata madagascariensis</name>
    <dbReference type="NCBI Taxonomy" id="2747483"/>
    <lineage>
        <taxon>Eukaryota</taxon>
        <taxon>Metazoa</taxon>
        <taxon>Ecdysozoa</taxon>
        <taxon>Arthropoda</taxon>
        <taxon>Chelicerata</taxon>
        <taxon>Arachnida</taxon>
        <taxon>Araneae</taxon>
        <taxon>Araneomorphae</taxon>
        <taxon>Entelegynae</taxon>
        <taxon>Araneoidea</taxon>
        <taxon>Nephilidae</taxon>
        <taxon>Trichonephila</taxon>
        <taxon>Trichonephila inaurata</taxon>
    </lineage>
</organism>
<accession>A0A8X7CP89</accession>
<dbReference type="EMBL" id="BMAV01021323">
    <property type="protein sequence ID" value="GFY75336.1"/>
    <property type="molecule type" value="Genomic_DNA"/>
</dbReference>
<evidence type="ECO:0000313" key="2">
    <source>
        <dbReference type="Proteomes" id="UP000886998"/>
    </source>
</evidence>
<evidence type="ECO:0000313" key="1">
    <source>
        <dbReference type="EMBL" id="GFY75336.1"/>
    </source>
</evidence>
<keyword evidence="2" id="KW-1185">Reference proteome</keyword>
<dbReference type="Proteomes" id="UP000886998">
    <property type="component" value="Unassembled WGS sequence"/>
</dbReference>
<reference evidence="1" key="1">
    <citation type="submission" date="2020-08" db="EMBL/GenBank/DDBJ databases">
        <title>Multicomponent nature underlies the extraordinary mechanical properties of spider dragline silk.</title>
        <authorList>
            <person name="Kono N."/>
            <person name="Nakamura H."/>
            <person name="Mori M."/>
            <person name="Yoshida Y."/>
            <person name="Ohtoshi R."/>
            <person name="Malay A.D."/>
            <person name="Moran D.A.P."/>
            <person name="Tomita M."/>
            <person name="Numata K."/>
            <person name="Arakawa K."/>
        </authorList>
    </citation>
    <scope>NUCLEOTIDE SEQUENCE</scope>
</reference>
<gene>
    <name evidence="1" type="ORF">TNIN_281121</name>
</gene>
<comment type="caution">
    <text evidence="1">The sequence shown here is derived from an EMBL/GenBank/DDBJ whole genome shotgun (WGS) entry which is preliminary data.</text>
</comment>